<organism evidence="1 2">
    <name type="scientific">Prevotella heparinolytica</name>
    <dbReference type="NCBI Taxonomy" id="28113"/>
    <lineage>
        <taxon>Bacteria</taxon>
        <taxon>Pseudomonadati</taxon>
        <taxon>Bacteroidota</taxon>
        <taxon>Bacteroidia</taxon>
        <taxon>Bacteroidales</taxon>
        <taxon>Bacteroidaceae</taxon>
        <taxon>Bacteroides</taxon>
    </lineage>
</organism>
<dbReference type="OrthoDB" id="1074178at2"/>
<gene>
    <name evidence="1" type="ORF">NCTC7812_00312</name>
</gene>
<evidence type="ECO:0000313" key="2">
    <source>
        <dbReference type="Proteomes" id="UP000396835"/>
    </source>
</evidence>
<dbReference type="Proteomes" id="UP000396835">
    <property type="component" value="Unassembled WGS sequence"/>
</dbReference>
<reference evidence="1 2" key="1">
    <citation type="submission" date="2019-02" db="EMBL/GenBank/DDBJ databases">
        <authorList>
            <consortium name="Pathogen Informatics"/>
        </authorList>
    </citation>
    <scope>NUCLEOTIDE SEQUENCE [LARGE SCALE GENOMIC DNA]</scope>
    <source>
        <strain evidence="1 2">3012STDY7078512</strain>
    </source>
</reference>
<dbReference type="AlphaFoldDB" id="A0A449I068"/>
<accession>A0A449I068</accession>
<sequence length="255" mass="30577">MEQYIIDRIIDYIKSELEPVTDAEHHLVEELPTENVREVEKRIALINEKYMSGKTKEHAIECIVGLKFQRWRLMRDQFEWTDENIARIAAMNEKLKEALLDMRRQTIEVYELLKHWHRRDKELSVTGTLWVDKMSLDGWEQDEEVRDNLEDILKSDIGLSIYKNGVQEMHLSSKPYHMDTPETYPSEHQFLYLSDELDNWDLNMDREKSAHLNLVYAVHNLYDHCDWALQDLLNIESYDTEIKIEYLNKYEPDTN</sequence>
<name>A0A449I068_9BACE</name>
<evidence type="ECO:0000313" key="1">
    <source>
        <dbReference type="EMBL" id="VFB12802.1"/>
    </source>
</evidence>
<dbReference type="RefSeq" id="WP_131751397.1">
    <property type="nucleotide sequence ID" value="NZ_CAACYH010000002.1"/>
</dbReference>
<proteinExistence type="predicted"/>
<protein>
    <submittedName>
        <fullName evidence="1">Uncharacterized protein</fullName>
    </submittedName>
</protein>
<dbReference type="EMBL" id="CAACYH010000002">
    <property type="protein sequence ID" value="VFB12802.1"/>
    <property type="molecule type" value="Genomic_DNA"/>
</dbReference>